<evidence type="ECO:0000256" key="7">
    <source>
        <dbReference type="ARBA" id="ARBA00022801"/>
    </source>
</evidence>
<evidence type="ECO:0000256" key="10">
    <source>
        <dbReference type="ARBA" id="ARBA00034074"/>
    </source>
</evidence>
<sequence length="448" mass="48757">MCNANNLLKLLIVYVCLSSICTNSLHHYDDDDDDDDFPNNLFQQELGYDLGGYPLYISHAELTIQIQPWNSDRRRVAKTANVVDFGAKGDGKSDDTKAFQSAWKSACSSKEDVTFVVPNYKKFLLKPSRFSGPCKSNITIKIGGTIIASDNRADYSKDRRHWIIFQGVDNLVVGGGGTINGNGNIWWKNSCKIDKSKPCKVAPTALTFYECTNLVVKHLRIENGQQIHVSIENCRDVEVSRIVVNAPEKSPNTDGIHVADTQDIMISNCIIATGDDCISIVSGSRKVQATDISCGPGHGISIGSLGAGNSEAHVSDVVVNKVNFSGTTNGVRIKTWQGGYGSASNIKFQNAQMHNVKNPIIIDQNYCDQDDPCKEQKSAVKISNVLYQNIKGTSATEVAVDFKCSKSHPCQEIVVDNVRLGGTNGGKSKAICKNVHLKSIGTVSPHCP</sequence>
<keyword evidence="6 14" id="KW-0732">Signal</keyword>
<protein>
    <recommendedName>
        <fullName evidence="3">endo-polygalacturonase</fullName>
        <ecNumber evidence="3">3.2.1.15</ecNumber>
    </recommendedName>
    <alternativeName>
        <fullName evidence="11">Pectinase</fullName>
    </alternativeName>
</protein>
<evidence type="ECO:0000256" key="4">
    <source>
        <dbReference type="ARBA" id="ARBA00022512"/>
    </source>
</evidence>
<dbReference type="Gene3D" id="2.160.20.10">
    <property type="entry name" value="Single-stranded right-handed beta-helix, Pectin lyase-like"/>
    <property type="match status" value="1"/>
</dbReference>
<dbReference type="GO" id="GO:0009901">
    <property type="term" value="P:anther dehiscence"/>
    <property type="evidence" value="ECO:0007669"/>
    <property type="project" value="UniProtKB-ARBA"/>
</dbReference>
<feature type="signal peptide" evidence="14">
    <location>
        <begin position="1"/>
        <end position="22"/>
    </location>
</feature>
<gene>
    <name evidence="15" type="ORF">SASPL_141022</name>
</gene>
<comment type="similarity">
    <text evidence="2 13">Belongs to the glycosyl hydrolase 28 family.</text>
</comment>
<keyword evidence="4" id="KW-0134">Cell wall</keyword>
<comment type="catalytic activity">
    <reaction evidence="10">
        <text>(1,4-alpha-D-galacturonosyl)n+m + H2O = (1,4-alpha-D-galacturonosyl)n + (1,4-alpha-D-galacturonosyl)m.</text>
        <dbReference type="EC" id="3.2.1.15"/>
    </reaction>
</comment>
<dbReference type="SMART" id="SM00710">
    <property type="entry name" value="PbH1"/>
    <property type="match status" value="4"/>
</dbReference>
<evidence type="ECO:0000256" key="1">
    <source>
        <dbReference type="ARBA" id="ARBA00004191"/>
    </source>
</evidence>
<dbReference type="AlphaFoldDB" id="A0A8X8WT99"/>
<dbReference type="InterPro" id="IPR000743">
    <property type="entry name" value="Glyco_hydro_28"/>
</dbReference>
<feature type="chain" id="PRO_5036444992" description="endo-polygalacturonase" evidence="14">
    <location>
        <begin position="23"/>
        <end position="448"/>
    </location>
</feature>
<evidence type="ECO:0000256" key="2">
    <source>
        <dbReference type="ARBA" id="ARBA00008834"/>
    </source>
</evidence>
<dbReference type="PANTHER" id="PTHR31375">
    <property type="match status" value="1"/>
</dbReference>
<name>A0A8X8WT99_SALSN</name>
<evidence type="ECO:0000313" key="16">
    <source>
        <dbReference type="Proteomes" id="UP000298416"/>
    </source>
</evidence>
<keyword evidence="5" id="KW-0964">Secreted</keyword>
<evidence type="ECO:0000256" key="3">
    <source>
        <dbReference type="ARBA" id="ARBA00012736"/>
    </source>
</evidence>
<dbReference type="InterPro" id="IPR012334">
    <property type="entry name" value="Pectin_lyas_fold"/>
</dbReference>
<dbReference type="GO" id="GO:0004650">
    <property type="term" value="F:polygalacturonase activity"/>
    <property type="evidence" value="ECO:0007669"/>
    <property type="project" value="UniProtKB-EC"/>
</dbReference>
<evidence type="ECO:0000256" key="9">
    <source>
        <dbReference type="ARBA" id="ARBA00023316"/>
    </source>
</evidence>
<dbReference type="GO" id="GO:0010047">
    <property type="term" value="P:fruit dehiscence"/>
    <property type="evidence" value="ECO:0007669"/>
    <property type="project" value="UniProtKB-ARBA"/>
</dbReference>
<dbReference type="GO" id="GO:0005975">
    <property type="term" value="P:carbohydrate metabolic process"/>
    <property type="evidence" value="ECO:0007669"/>
    <property type="project" value="InterPro"/>
</dbReference>
<comment type="subcellular location">
    <subcellularLocation>
        <location evidence="1">Secreted</location>
        <location evidence="1">Cell wall</location>
    </subcellularLocation>
</comment>
<organism evidence="15">
    <name type="scientific">Salvia splendens</name>
    <name type="common">Scarlet sage</name>
    <dbReference type="NCBI Taxonomy" id="180675"/>
    <lineage>
        <taxon>Eukaryota</taxon>
        <taxon>Viridiplantae</taxon>
        <taxon>Streptophyta</taxon>
        <taxon>Embryophyta</taxon>
        <taxon>Tracheophyta</taxon>
        <taxon>Spermatophyta</taxon>
        <taxon>Magnoliopsida</taxon>
        <taxon>eudicotyledons</taxon>
        <taxon>Gunneridae</taxon>
        <taxon>Pentapetalae</taxon>
        <taxon>asterids</taxon>
        <taxon>lamiids</taxon>
        <taxon>Lamiales</taxon>
        <taxon>Lamiaceae</taxon>
        <taxon>Nepetoideae</taxon>
        <taxon>Mentheae</taxon>
        <taxon>Salviinae</taxon>
        <taxon>Salvia</taxon>
        <taxon>Salvia subgen. Calosphace</taxon>
        <taxon>core Calosphace</taxon>
    </lineage>
</organism>
<evidence type="ECO:0000256" key="8">
    <source>
        <dbReference type="ARBA" id="ARBA00023295"/>
    </source>
</evidence>
<comment type="caution">
    <text evidence="15">The sequence shown here is derived from an EMBL/GenBank/DDBJ whole genome shotgun (WGS) entry which is preliminary data.</text>
</comment>
<dbReference type="EC" id="3.2.1.15" evidence="3"/>
<dbReference type="SUPFAM" id="SSF51126">
    <property type="entry name" value="Pectin lyase-like"/>
    <property type="match status" value="1"/>
</dbReference>
<evidence type="ECO:0000256" key="14">
    <source>
        <dbReference type="SAM" id="SignalP"/>
    </source>
</evidence>
<dbReference type="InterPro" id="IPR011050">
    <property type="entry name" value="Pectin_lyase_fold/virulence"/>
</dbReference>
<dbReference type="FunFam" id="2.160.20.10:FF:000028">
    <property type="entry name" value="Polygalacturonase QRT2"/>
    <property type="match status" value="1"/>
</dbReference>
<dbReference type="GO" id="GO:0009830">
    <property type="term" value="P:cell wall modification involved in abscission"/>
    <property type="evidence" value="ECO:0007669"/>
    <property type="project" value="UniProtKB-ARBA"/>
</dbReference>
<evidence type="ECO:0000256" key="11">
    <source>
        <dbReference type="ARBA" id="ARBA00083621"/>
    </source>
</evidence>
<reference evidence="15" key="1">
    <citation type="submission" date="2018-01" db="EMBL/GenBank/DDBJ databases">
        <authorList>
            <person name="Mao J.F."/>
        </authorList>
    </citation>
    <scope>NUCLEOTIDE SEQUENCE</scope>
    <source>
        <strain evidence="15">Huo1</strain>
        <tissue evidence="15">Leaf</tissue>
    </source>
</reference>
<dbReference type="InterPro" id="IPR006626">
    <property type="entry name" value="PbH1"/>
</dbReference>
<evidence type="ECO:0000256" key="12">
    <source>
        <dbReference type="PROSITE-ProRule" id="PRU10052"/>
    </source>
</evidence>
<dbReference type="Proteomes" id="UP000298416">
    <property type="component" value="Unassembled WGS sequence"/>
</dbReference>
<keyword evidence="9" id="KW-0961">Cell wall biogenesis/degradation</keyword>
<keyword evidence="8 13" id="KW-0326">Glycosidase</keyword>
<dbReference type="EMBL" id="PNBA02000015">
    <property type="protein sequence ID" value="KAG6399541.1"/>
    <property type="molecule type" value="Genomic_DNA"/>
</dbReference>
<dbReference type="Pfam" id="PF00295">
    <property type="entry name" value="Glyco_hydro_28"/>
    <property type="match status" value="1"/>
</dbReference>
<evidence type="ECO:0000256" key="13">
    <source>
        <dbReference type="RuleBase" id="RU361169"/>
    </source>
</evidence>
<keyword evidence="7 13" id="KW-0378">Hydrolase</keyword>
<evidence type="ECO:0000256" key="6">
    <source>
        <dbReference type="ARBA" id="ARBA00022729"/>
    </source>
</evidence>
<dbReference type="PROSITE" id="PS00502">
    <property type="entry name" value="POLYGALACTURONASE"/>
    <property type="match status" value="1"/>
</dbReference>
<keyword evidence="16" id="KW-1185">Reference proteome</keyword>
<feature type="active site" evidence="12">
    <location>
        <position position="298"/>
    </location>
</feature>
<evidence type="ECO:0000313" key="15">
    <source>
        <dbReference type="EMBL" id="KAG6399541.1"/>
    </source>
</evidence>
<evidence type="ECO:0000256" key="5">
    <source>
        <dbReference type="ARBA" id="ARBA00022525"/>
    </source>
</evidence>
<reference evidence="15" key="2">
    <citation type="submission" date="2020-08" db="EMBL/GenBank/DDBJ databases">
        <title>Plant Genome Project.</title>
        <authorList>
            <person name="Zhang R.-G."/>
        </authorList>
    </citation>
    <scope>NUCLEOTIDE SEQUENCE</scope>
    <source>
        <strain evidence="15">Huo1</strain>
        <tissue evidence="15">Leaf</tissue>
    </source>
</reference>
<accession>A0A8X8WT99</accession>
<proteinExistence type="inferred from homology"/>